<dbReference type="Proteomes" id="UP000176689">
    <property type="component" value="Unassembled WGS sequence"/>
</dbReference>
<comment type="caution">
    <text evidence="1">The sequence shown here is derived from an EMBL/GenBank/DDBJ whole genome shotgun (WGS) entry which is preliminary data.</text>
</comment>
<protein>
    <submittedName>
        <fullName evidence="1">Uncharacterized protein</fullName>
    </submittedName>
</protein>
<reference evidence="1 2" key="1">
    <citation type="journal article" date="2016" name="Nat. Commun.">
        <title>Thousands of microbial genomes shed light on interconnected biogeochemical processes in an aquifer system.</title>
        <authorList>
            <person name="Anantharaman K."/>
            <person name="Brown C.T."/>
            <person name="Hug L.A."/>
            <person name="Sharon I."/>
            <person name="Castelle C.J."/>
            <person name="Probst A.J."/>
            <person name="Thomas B.C."/>
            <person name="Singh A."/>
            <person name="Wilkins M.J."/>
            <person name="Karaoz U."/>
            <person name="Brodie E.L."/>
            <person name="Williams K.H."/>
            <person name="Hubbard S.S."/>
            <person name="Banfield J.F."/>
        </authorList>
    </citation>
    <scope>NUCLEOTIDE SEQUENCE [LARGE SCALE GENOMIC DNA]</scope>
</reference>
<organism evidence="1 2">
    <name type="scientific">Candidatus Kaiserbacteria bacterium RIFCSPHIGHO2_12_FULL_53_13</name>
    <dbReference type="NCBI Taxonomy" id="1798502"/>
    <lineage>
        <taxon>Bacteria</taxon>
        <taxon>Candidatus Kaiseribacteriota</taxon>
    </lineage>
</organism>
<sequence>MGTDSDRVWLVVLGAVLAMATTLAVEALKYLFSNRNKKKDYKIVVRLELKSLISAIDRLVDQYGTDQYFRITTINELREAAQRADRIRDQITLIRSDSKKEEILGAISDVFIFCADTNNLEGVAWAQPTTPASAAPMLPWNADIFRSRRQMLALRSVDIKRKLNDLISYLENR</sequence>
<proteinExistence type="predicted"/>
<dbReference type="AlphaFoldDB" id="A0A1F6EC26"/>
<evidence type="ECO:0000313" key="2">
    <source>
        <dbReference type="Proteomes" id="UP000176689"/>
    </source>
</evidence>
<dbReference type="EMBL" id="MFLP01000007">
    <property type="protein sequence ID" value="OGG71233.1"/>
    <property type="molecule type" value="Genomic_DNA"/>
</dbReference>
<name>A0A1F6EC26_9BACT</name>
<accession>A0A1F6EC26</accession>
<evidence type="ECO:0000313" key="1">
    <source>
        <dbReference type="EMBL" id="OGG71233.1"/>
    </source>
</evidence>
<gene>
    <name evidence="1" type="ORF">A3F27_01105</name>
</gene>